<keyword evidence="20" id="KW-0479">Metal-binding</keyword>
<evidence type="ECO:0000256" key="15">
    <source>
        <dbReference type="ARBA" id="ARBA00023180"/>
    </source>
</evidence>
<dbReference type="SMART" id="SM00219">
    <property type="entry name" value="TyrKc"/>
    <property type="match status" value="1"/>
</dbReference>
<evidence type="ECO:0000256" key="13">
    <source>
        <dbReference type="ARBA" id="ARBA00023157"/>
    </source>
</evidence>
<keyword evidence="8" id="KW-0418">Kinase</keyword>
<feature type="binding site" evidence="20">
    <location>
        <position position="1074"/>
    </location>
    <ligand>
        <name>Mg(2+)</name>
        <dbReference type="ChEBI" id="CHEBI:18420"/>
    </ligand>
</feature>
<feature type="region of interest" description="Disordered" evidence="23">
    <location>
        <begin position="1228"/>
        <end position="1487"/>
    </location>
</feature>
<dbReference type="InterPro" id="IPR013783">
    <property type="entry name" value="Ig-like_fold"/>
</dbReference>
<dbReference type="PROSITE" id="PS50011">
    <property type="entry name" value="PROTEIN_KINASE_DOM"/>
    <property type="match status" value="1"/>
</dbReference>
<feature type="active site" description="Proton acceptor" evidence="18">
    <location>
        <position position="1069"/>
    </location>
</feature>
<dbReference type="InterPro" id="IPR011009">
    <property type="entry name" value="Kinase-like_dom_sf"/>
</dbReference>
<evidence type="ECO:0000259" key="27">
    <source>
        <dbReference type="PROSITE" id="PS50835"/>
    </source>
</evidence>
<dbReference type="InterPro" id="IPR000719">
    <property type="entry name" value="Prot_kinase_dom"/>
</dbReference>
<dbReference type="Gene3D" id="1.10.510.10">
    <property type="entry name" value="Transferase(Phosphotransferase) domain 1"/>
    <property type="match status" value="1"/>
</dbReference>
<evidence type="ECO:0000256" key="22">
    <source>
        <dbReference type="PROSITE-ProRule" id="PRU10141"/>
    </source>
</evidence>
<dbReference type="SUPFAM" id="SSF56112">
    <property type="entry name" value="Protein kinase-like (PK-like)"/>
    <property type="match status" value="1"/>
</dbReference>
<evidence type="ECO:0000313" key="28">
    <source>
        <dbReference type="EMBL" id="CAH1777673.1"/>
    </source>
</evidence>
<feature type="transmembrane region" description="Helical" evidence="24">
    <location>
        <begin position="809"/>
        <end position="831"/>
    </location>
</feature>
<dbReference type="InterPro" id="IPR036179">
    <property type="entry name" value="Ig-like_dom_sf"/>
</dbReference>
<evidence type="ECO:0000256" key="5">
    <source>
        <dbReference type="ARBA" id="ARBA00022679"/>
    </source>
</evidence>
<dbReference type="FunFam" id="3.30.200.20:FF:000776">
    <property type="entry name" value="Flk-1 receptor"/>
    <property type="match status" value="1"/>
</dbReference>
<feature type="domain" description="Protein kinase" evidence="26">
    <location>
        <begin position="880"/>
        <end position="1214"/>
    </location>
</feature>
<feature type="binding site" evidence="19">
    <location>
        <begin position="887"/>
        <end position="894"/>
    </location>
    <ligand>
        <name>ATP</name>
        <dbReference type="ChEBI" id="CHEBI:30616"/>
    </ligand>
</feature>
<feature type="compositionally biased region" description="Polar residues" evidence="23">
    <location>
        <begin position="1240"/>
        <end position="1249"/>
    </location>
</feature>
<dbReference type="SMART" id="SM00408">
    <property type="entry name" value="IGc2"/>
    <property type="match status" value="4"/>
</dbReference>
<reference evidence="28" key="1">
    <citation type="submission" date="2022-03" db="EMBL/GenBank/DDBJ databases">
        <authorList>
            <person name="Martin C."/>
        </authorList>
    </citation>
    <scope>NUCLEOTIDE SEQUENCE</scope>
</reference>
<dbReference type="SUPFAM" id="SSF48726">
    <property type="entry name" value="Immunoglobulin"/>
    <property type="match status" value="3"/>
</dbReference>
<evidence type="ECO:0000256" key="9">
    <source>
        <dbReference type="ARBA" id="ARBA00022840"/>
    </source>
</evidence>
<dbReference type="InterPro" id="IPR008266">
    <property type="entry name" value="Tyr_kinase_AS"/>
</dbReference>
<feature type="domain" description="Ig-like" evidence="27">
    <location>
        <begin position="250"/>
        <end position="352"/>
    </location>
</feature>
<proteinExistence type="inferred from homology"/>
<feature type="compositionally biased region" description="Basic and acidic residues" evidence="23">
    <location>
        <begin position="1250"/>
        <end position="1276"/>
    </location>
</feature>
<keyword evidence="14" id="KW-0675">Receptor</keyword>
<keyword evidence="9 19" id="KW-0067">ATP-binding</keyword>
<dbReference type="Pfam" id="PF00047">
    <property type="entry name" value="ig"/>
    <property type="match status" value="1"/>
</dbReference>
<dbReference type="InterPro" id="IPR003599">
    <property type="entry name" value="Ig_sub"/>
</dbReference>
<dbReference type="Gene3D" id="2.60.40.10">
    <property type="entry name" value="Immunoglobulins"/>
    <property type="match status" value="6"/>
</dbReference>
<evidence type="ECO:0000256" key="23">
    <source>
        <dbReference type="SAM" id="MobiDB-lite"/>
    </source>
</evidence>
<evidence type="ECO:0000256" key="1">
    <source>
        <dbReference type="ARBA" id="ARBA00004167"/>
    </source>
</evidence>
<feature type="compositionally biased region" description="Acidic residues" evidence="23">
    <location>
        <begin position="1331"/>
        <end position="1349"/>
    </location>
</feature>
<dbReference type="EMBL" id="CAIIXF020000002">
    <property type="protein sequence ID" value="CAH1777673.1"/>
    <property type="molecule type" value="Genomic_DNA"/>
</dbReference>
<evidence type="ECO:0000256" key="3">
    <source>
        <dbReference type="ARBA" id="ARBA00011902"/>
    </source>
</evidence>
<keyword evidence="13" id="KW-1015">Disulfide bond</keyword>
<comment type="subcellular location">
    <subcellularLocation>
        <location evidence="1">Membrane</location>
        <topology evidence="1">Single-pass membrane protein</topology>
    </subcellularLocation>
</comment>
<dbReference type="InterPro" id="IPR007110">
    <property type="entry name" value="Ig-like_dom"/>
</dbReference>
<dbReference type="InterPro" id="IPR013098">
    <property type="entry name" value="Ig_I-set"/>
</dbReference>
<dbReference type="InterPro" id="IPR013151">
    <property type="entry name" value="Immunoglobulin_dom"/>
</dbReference>
<evidence type="ECO:0000259" key="26">
    <source>
        <dbReference type="PROSITE" id="PS50011"/>
    </source>
</evidence>
<dbReference type="PIRSF" id="PIRSF000615">
    <property type="entry name" value="TyrPK_CSF1-R"/>
    <property type="match status" value="1"/>
</dbReference>
<keyword evidence="20" id="KW-0460">Magnesium</keyword>
<keyword evidence="11 24" id="KW-0472">Membrane</keyword>
<dbReference type="FunFam" id="1.10.510.10:FF:000554">
    <property type="entry name" value="Predicted protein"/>
    <property type="match status" value="1"/>
</dbReference>
<evidence type="ECO:0000256" key="16">
    <source>
        <dbReference type="ARBA" id="ARBA00023319"/>
    </source>
</evidence>
<feature type="binding site" evidence="19">
    <location>
        <position position="1073"/>
    </location>
    <ligand>
        <name>ATP</name>
        <dbReference type="ChEBI" id="CHEBI:30616"/>
    </ligand>
</feature>
<dbReference type="SMART" id="SM00409">
    <property type="entry name" value="IG"/>
    <property type="match status" value="4"/>
</dbReference>
<keyword evidence="15" id="KW-0325">Glycoprotein</keyword>
<dbReference type="EC" id="2.7.10.1" evidence="3"/>
<dbReference type="PANTHER" id="PTHR24416">
    <property type="entry name" value="TYROSINE-PROTEIN KINASE RECEPTOR"/>
    <property type="match status" value="1"/>
</dbReference>
<feature type="signal peptide" evidence="25">
    <location>
        <begin position="1"/>
        <end position="29"/>
    </location>
</feature>
<evidence type="ECO:0000256" key="17">
    <source>
        <dbReference type="ARBA" id="ARBA00051243"/>
    </source>
</evidence>
<evidence type="ECO:0000256" key="25">
    <source>
        <dbReference type="SAM" id="SignalP"/>
    </source>
</evidence>
<gene>
    <name evidence="28" type="ORF">OFUS_LOCUS4678</name>
</gene>
<dbReference type="PROSITE" id="PS00107">
    <property type="entry name" value="PROTEIN_KINASE_ATP"/>
    <property type="match status" value="1"/>
</dbReference>
<dbReference type="FunFam" id="2.60.40.10:FF:000080">
    <property type="entry name" value="Myosin light chain kinase, smooth muscle"/>
    <property type="match status" value="1"/>
</dbReference>
<evidence type="ECO:0000256" key="19">
    <source>
        <dbReference type="PIRSR" id="PIRSR000615-2"/>
    </source>
</evidence>
<feature type="binding site" evidence="19 22">
    <location>
        <position position="914"/>
    </location>
    <ligand>
        <name>ATP</name>
        <dbReference type="ChEBI" id="CHEBI:30616"/>
    </ligand>
</feature>
<comment type="caution">
    <text evidence="28">The sequence shown here is derived from an EMBL/GenBank/DDBJ whole genome shotgun (WGS) entry which is preliminary data.</text>
</comment>
<keyword evidence="5" id="KW-0808">Transferase</keyword>
<evidence type="ECO:0000256" key="2">
    <source>
        <dbReference type="ARBA" id="ARBA00006692"/>
    </source>
</evidence>
<keyword evidence="4" id="KW-0597">Phosphoprotein</keyword>
<evidence type="ECO:0000256" key="20">
    <source>
        <dbReference type="PIRSR" id="PIRSR000615-3"/>
    </source>
</evidence>
<dbReference type="OrthoDB" id="6077854at2759"/>
<evidence type="ECO:0000256" key="24">
    <source>
        <dbReference type="SAM" id="Phobius"/>
    </source>
</evidence>
<keyword evidence="10 24" id="KW-1133">Transmembrane helix</keyword>
<dbReference type="GO" id="GO:0043235">
    <property type="term" value="C:receptor complex"/>
    <property type="evidence" value="ECO:0007669"/>
    <property type="project" value="TreeGrafter"/>
</dbReference>
<dbReference type="CDD" id="cd00096">
    <property type="entry name" value="Ig"/>
    <property type="match status" value="1"/>
</dbReference>
<evidence type="ECO:0000256" key="10">
    <source>
        <dbReference type="ARBA" id="ARBA00022989"/>
    </source>
</evidence>
<evidence type="ECO:0000256" key="18">
    <source>
        <dbReference type="PIRSR" id="PIRSR000615-1"/>
    </source>
</evidence>
<dbReference type="PROSITE" id="PS50835">
    <property type="entry name" value="IG_LIKE"/>
    <property type="match status" value="3"/>
</dbReference>
<dbReference type="GO" id="GO:0046872">
    <property type="term" value="F:metal ion binding"/>
    <property type="evidence" value="ECO:0007669"/>
    <property type="project" value="UniProtKB-KW"/>
</dbReference>
<keyword evidence="12" id="KW-0829">Tyrosine-protein kinase</keyword>
<feature type="chain" id="PRO_5035903345" description="receptor protein-tyrosine kinase" evidence="25">
    <location>
        <begin position="30"/>
        <end position="1487"/>
    </location>
</feature>
<dbReference type="InterPro" id="IPR020635">
    <property type="entry name" value="Tyr_kinase_cat_dom"/>
</dbReference>
<evidence type="ECO:0000256" key="4">
    <source>
        <dbReference type="ARBA" id="ARBA00022553"/>
    </source>
</evidence>
<dbReference type="GO" id="GO:0005524">
    <property type="term" value="F:ATP binding"/>
    <property type="evidence" value="ECO:0007669"/>
    <property type="project" value="UniProtKB-UniRule"/>
</dbReference>
<dbReference type="InterPro" id="IPR050122">
    <property type="entry name" value="RTK"/>
</dbReference>
<dbReference type="PRINTS" id="PR01832">
    <property type="entry name" value="VEGFRECEPTOR"/>
</dbReference>
<sequence>MDYFHMIHAEQSQILKYLAVFMITIAVSGQDVQYASPVLDGGNFEKITNVNTTFSVNCQGEFQLGWTYPDNKRNLLKDFDLKDRVTITNQNVTTTNSFQFSSELRVRSSKVTDTGQYTCRYINAPSGVKTHAKSVYVFVSDSEKLFLPYTMQPFFVAALQYKRAIVPCRVSHPGTLVSLWKGNIGATNAEELNLTATDDIRYDAHTGYTLLYPNFYFTGAFFCKASMGNVTDTFSAIIFFQPGTGGLPQPDISPDIDIEDGVAVGQDFKLTCRVRVDKGVLVHMEWSYRAKSESDPRIVEIPPKMINKSAEHYDYSEIIGELHVYRSQLSDTGIYRCSVTKHDGKRNHHEVDIYIRETQKLSLSPPTQNVEGDVGMELLRLEVNLVAFPRPTIKWYKDDVRLYKSARFIMGQSSADRKAYLTIKEVEQRDTGSYMVVGKTQNLTASAVVELQINVPARINHLVSMKCEQEDPCLPFYKAGEIFVLECEYAGFPTPDVTWQYQSCYEAVGCSTDWTDVRSVPSGNNEEFINIEGDLTGIMKSQLSVTAKSSVNYRCLVENKLGSDWQEDGDIEFLVSDAPEHGFSMSTTSNAVEGDTIHVSCVGNLIGYFDLDFDTDRPNLKETPSRVSIREYSTKYSQVFNATIQDANAAQDNGAYHCLAKTNRENLKERDPLYNSNPVTDFYVGRVVNVNLEPVKPPYFETDLADKKIQIEIGEQHTFECVAEGAPDPEITWSKQGESIENVEGLHKVSPSGEMLTVMNATRNDSGIYTCEATNRGGNASSSATLYVGSIDPLPIAQNHTAGLTGGQIALVVLIPCIILVLVVIIAAIAIRRMKYKRHKQDLTALLLAGQGDYNPDIPMEEQTDSIAYDPRWEFPKERLNFGMVLGAGAFGRVVKADAVGLNDYESSTPVAVKMVKDCTDYDQMKSLMSELKIMIHIGSHLNVLNLLGAVTKDIASGELYIMMEYCPHGNLRNYLLKHRATFRDVTDDEDVFEMPKKPGADQNLSPAQLKKLEAEGGATGGPSDDLHYVNVPESHREPPVTTKDLICFSYQIARGLEYLASRKFVHRDIAARNILVAEDRVMKIADFGLAKDVYKYEEYVKKGAGALPIKWLALESLTHKVFSVKTDVWAYGILLYETFSLGGTPYPGVDLDATFIEKLKNGYRMEKPQFASFQIYQLMKMCWEAEPEDRPTFSEITERVGNLLEANIKQQYIDLNIPYAAIQLPSENGPTTPTSPSTALLNGANNYSRMKEDPVDHGEDIELENIKVEDPDSHKPQAPPNEYEDYRKKKTKYKTNDGNELKPMLRVNMPPEGSPSPGHRRKNPLYADVLPEDQAIELEDPSETDGLLEDIPPTPPPPPREESLPEPLPPKRIINDGYTEPISRQDSAPYPDTAPAMPPQRRTNPLYVTDPIQNEAPSYNRTTSNNSEHSLDEPPTEQAPPRPTPARDLNEPALSDASSGFHDDGALEAPGLSVNVKDVTKDEINV</sequence>
<dbReference type="Pfam" id="PF07679">
    <property type="entry name" value="I-set"/>
    <property type="match status" value="2"/>
</dbReference>
<protein>
    <recommendedName>
        <fullName evidence="3">receptor protein-tyrosine kinase</fullName>
        <ecNumber evidence="3">2.7.10.1</ecNumber>
    </recommendedName>
</protein>
<feature type="binding site" evidence="20">
    <location>
        <position position="1087"/>
    </location>
    <ligand>
        <name>Mg(2+)</name>
        <dbReference type="ChEBI" id="CHEBI:18420"/>
    </ligand>
</feature>
<keyword evidence="7 19" id="KW-0547">Nucleotide-binding</keyword>
<keyword evidence="25" id="KW-0732">Signal</keyword>
<feature type="domain" description="Ig-like" evidence="27">
    <location>
        <begin position="697"/>
        <end position="787"/>
    </location>
</feature>
<comment type="similarity">
    <text evidence="2">Belongs to the protein kinase superfamily. CAMK Ser/Thr protein kinase family.</text>
</comment>
<dbReference type="GO" id="GO:0004714">
    <property type="term" value="F:transmembrane receptor protein tyrosine kinase activity"/>
    <property type="evidence" value="ECO:0007669"/>
    <property type="project" value="UniProtKB-EC"/>
</dbReference>
<accession>A0A8S4N9T9</accession>
<evidence type="ECO:0000256" key="8">
    <source>
        <dbReference type="ARBA" id="ARBA00022777"/>
    </source>
</evidence>
<dbReference type="GO" id="GO:0007169">
    <property type="term" value="P:cell surface receptor protein tyrosine kinase signaling pathway"/>
    <property type="evidence" value="ECO:0007669"/>
    <property type="project" value="TreeGrafter"/>
</dbReference>
<feature type="site" description="Important for interaction with phosphotyrosine-binding proteins" evidence="21">
    <location>
        <position position="1213"/>
    </location>
</feature>
<feature type="domain" description="Ig-like" evidence="27">
    <location>
        <begin position="480"/>
        <end position="572"/>
    </location>
</feature>
<organism evidence="28 29">
    <name type="scientific">Owenia fusiformis</name>
    <name type="common">Polychaete worm</name>
    <dbReference type="NCBI Taxonomy" id="6347"/>
    <lineage>
        <taxon>Eukaryota</taxon>
        <taxon>Metazoa</taxon>
        <taxon>Spiralia</taxon>
        <taxon>Lophotrochozoa</taxon>
        <taxon>Annelida</taxon>
        <taxon>Polychaeta</taxon>
        <taxon>Sedentaria</taxon>
        <taxon>Canalipalpata</taxon>
        <taxon>Sabellida</taxon>
        <taxon>Oweniida</taxon>
        <taxon>Oweniidae</taxon>
        <taxon>Owenia</taxon>
    </lineage>
</organism>
<dbReference type="Pfam" id="PF07714">
    <property type="entry name" value="PK_Tyr_Ser-Thr"/>
    <property type="match status" value="1"/>
</dbReference>
<evidence type="ECO:0000256" key="12">
    <source>
        <dbReference type="ARBA" id="ARBA00023137"/>
    </source>
</evidence>
<keyword evidence="29" id="KW-1185">Reference proteome</keyword>
<evidence type="ECO:0000313" key="29">
    <source>
        <dbReference type="Proteomes" id="UP000749559"/>
    </source>
</evidence>
<dbReference type="Gene3D" id="3.30.200.20">
    <property type="entry name" value="Phosphorylase Kinase, domain 1"/>
    <property type="match status" value="1"/>
</dbReference>
<dbReference type="Proteomes" id="UP000749559">
    <property type="component" value="Unassembled WGS sequence"/>
</dbReference>
<evidence type="ECO:0000256" key="21">
    <source>
        <dbReference type="PIRSR" id="PIRSR000615-4"/>
    </source>
</evidence>
<evidence type="ECO:0000256" key="14">
    <source>
        <dbReference type="ARBA" id="ARBA00023170"/>
    </source>
</evidence>
<dbReference type="GO" id="GO:0005886">
    <property type="term" value="C:plasma membrane"/>
    <property type="evidence" value="ECO:0007669"/>
    <property type="project" value="TreeGrafter"/>
</dbReference>
<dbReference type="InterPro" id="IPR017441">
    <property type="entry name" value="Protein_kinase_ATP_BS"/>
</dbReference>
<feature type="compositionally biased region" description="Polar residues" evidence="23">
    <location>
        <begin position="1412"/>
        <end position="1429"/>
    </location>
</feature>
<comment type="catalytic activity">
    <reaction evidence="17">
        <text>L-tyrosyl-[protein] + ATP = O-phospho-L-tyrosyl-[protein] + ADP + H(+)</text>
        <dbReference type="Rhea" id="RHEA:10596"/>
        <dbReference type="Rhea" id="RHEA-COMP:10136"/>
        <dbReference type="Rhea" id="RHEA-COMP:20101"/>
        <dbReference type="ChEBI" id="CHEBI:15378"/>
        <dbReference type="ChEBI" id="CHEBI:30616"/>
        <dbReference type="ChEBI" id="CHEBI:46858"/>
        <dbReference type="ChEBI" id="CHEBI:61978"/>
        <dbReference type="ChEBI" id="CHEBI:456216"/>
        <dbReference type="EC" id="2.7.10.1"/>
    </reaction>
</comment>
<keyword evidence="6 24" id="KW-0812">Transmembrane</keyword>
<dbReference type="PROSITE" id="PS00109">
    <property type="entry name" value="PROTEIN_KINASE_TYR"/>
    <property type="match status" value="1"/>
</dbReference>
<dbReference type="InterPro" id="IPR001245">
    <property type="entry name" value="Ser-Thr/Tyr_kinase_cat_dom"/>
</dbReference>
<dbReference type="InterPro" id="IPR003598">
    <property type="entry name" value="Ig_sub2"/>
</dbReference>
<evidence type="ECO:0000256" key="11">
    <source>
        <dbReference type="ARBA" id="ARBA00023136"/>
    </source>
</evidence>
<evidence type="ECO:0000256" key="7">
    <source>
        <dbReference type="ARBA" id="ARBA00022741"/>
    </source>
</evidence>
<name>A0A8S4N9T9_OWEFU</name>
<evidence type="ECO:0000256" key="6">
    <source>
        <dbReference type="ARBA" id="ARBA00022692"/>
    </source>
</evidence>
<keyword evidence="16" id="KW-0393">Immunoglobulin domain</keyword>
<dbReference type="PANTHER" id="PTHR24416:SF600">
    <property type="entry name" value="PDGF- AND VEGF-RECEPTOR RELATED, ISOFORM J"/>
    <property type="match status" value="1"/>
</dbReference>